<dbReference type="Proteomes" id="UP000295832">
    <property type="component" value="Unassembled WGS sequence"/>
</dbReference>
<keyword evidence="2" id="KW-1185">Reference proteome</keyword>
<evidence type="ECO:0000313" key="2">
    <source>
        <dbReference type="Proteomes" id="UP000295832"/>
    </source>
</evidence>
<gene>
    <name evidence="1" type="ORF">C7959_10114</name>
</gene>
<proteinExistence type="predicted"/>
<comment type="caution">
    <text evidence="1">The sequence shown here is derived from an EMBL/GenBank/DDBJ whole genome shotgun (WGS) entry which is preliminary data.</text>
</comment>
<dbReference type="STRING" id="926561.GCA_000379025_01040"/>
<name>A0A4R8HI21_9FIRM</name>
<accession>A0A4R8HI21</accession>
<evidence type="ECO:0000313" key="1">
    <source>
        <dbReference type="EMBL" id="TDX59128.1"/>
    </source>
</evidence>
<dbReference type="EMBL" id="SOEG01000001">
    <property type="protein sequence ID" value="TDX59128.1"/>
    <property type="molecule type" value="Genomic_DNA"/>
</dbReference>
<organism evidence="1 2">
    <name type="scientific">Orenia marismortui</name>
    <dbReference type="NCBI Taxonomy" id="46469"/>
    <lineage>
        <taxon>Bacteria</taxon>
        <taxon>Bacillati</taxon>
        <taxon>Bacillota</taxon>
        <taxon>Clostridia</taxon>
        <taxon>Halanaerobiales</taxon>
        <taxon>Halobacteroidaceae</taxon>
        <taxon>Orenia</taxon>
    </lineage>
</organism>
<dbReference type="AlphaFoldDB" id="A0A4R8HI21"/>
<dbReference type="RefSeq" id="WP_134114054.1">
    <property type="nucleotide sequence ID" value="NZ_SOEG01000001.1"/>
</dbReference>
<reference evidence="1 2" key="1">
    <citation type="submission" date="2019-03" db="EMBL/GenBank/DDBJ databases">
        <title>Subsurface microbial communities from deep shales in Ohio and West Virginia, USA.</title>
        <authorList>
            <person name="Wrighton K."/>
        </authorList>
    </citation>
    <scope>NUCLEOTIDE SEQUENCE [LARGE SCALE GENOMIC DNA]</scope>
    <source>
        <strain evidence="1 2">MSL 6dP</strain>
    </source>
</reference>
<protein>
    <submittedName>
        <fullName evidence="1">Uncharacterized protein</fullName>
    </submittedName>
</protein>
<sequence length="152" mass="17738">MTNFHTRQNNNYGKEIGFKELTNILNNLLPEKGYGILLDCIIPQIRNMSYPHGVSKPIPFLRAVNLEESFMILMVEYKLYVPGSENDEELALEITKPDFHIFKKENEVNFVYKDDKVITLKLHNSFDFAYELDDDDLIPTLSFVEWVSSPFI</sequence>